<evidence type="ECO:0000256" key="1">
    <source>
        <dbReference type="ARBA" id="ARBA00001966"/>
    </source>
</evidence>
<dbReference type="Gene3D" id="3.30.1330.90">
    <property type="entry name" value="D-3-phosphoglycerate dehydrogenase, domain 3"/>
    <property type="match status" value="1"/>
</dbReference>
<evidence type="ECO:0000256" key="3">
    <source>
        <dbReference type="ARBA" id="ARBA00008636"/>
    </source>
</evidence>
<comment type="pathway">
    <text evidence="2 11">Carbohydrate biosynthesis; gluconeogenesis.</text>
</comment>
<dbReference type="EMBL" id="JAHBCL010000030">
    <property type="protein sequence ID" value="MBS7528038.1"/>
    <property type="molecule type" value="Genomic_DNA"/>
</dbReference>
<evidence type="ECO:0000313" key="15">
    <source>
        <dbReference type="Proteomes" id="UP000746471"/>
    </source>
</evidence>
<dbReference type="Pfam" id="PF03315">
    <property type="entry name" value="SDH_beta"/>
    <property type="match status" value="1"/>
</dbReference>
<dbReference type="SUPFAM" id="SSF143548">
    <property type="entry name" value="Serine metabolism enzymes domain"/>
    <property type="match status" value="1"/>
</dbReference>
<keyword evidence="15" id="KW-1185">Reference proteome</keyword>
<protein>
    <recommendedName>
        <fullName evidence="11">L-serine deaminase</fullName>
    </recommendedName>
</protein>
<comment type="similarity">
    <text evidence="3 11 12">Belongs to the iron-sulfur dependent L-serine dehydratase family.</text>
</comment>
<evidence type="ECO:0000256" key="10">
    <source>
        <dbReference type="ARBA" id="ARBA00049406"/>
    </source>
</evidence>
<dbReference type="PROSITE" id="PS51671">
    <property type="entry name" value="ACT"/>
    <property type="match status" value="1"/>
</dbReference>
<evidence type="ECO:0000256" key="7">
    <source>
        <dbReference type="ARBA" id="ARBA00023004"/>
    </source>
</evidence>
<keyword evidence="7 11" id="KW-0408">Iron</keyword>
<name>A0ABS5PS97_9FIRM</name>
<keyword evidence="9 11" id="KW-0456">Lyase</keyword>
<dbReference type="PIRSF" id="PIRSF036692">
    <property type="entry name" value="SDH_B"/>
    <property type="match status" value="1"/>
</dbReference>
<dbReference type="InterPro" id="IPR045865">
    <property type="entry name" value="ACT-like_dom_sf"/>
</dbReference>
<evidence type="ECO:0000256" key="9">
    <source>
        <dbReference type="ARBA" id="ARBA00023239"/>
    </source>
</evidence>
<evidence type="ECO:0000256" key="6">
    <source>
        <dbReference type="ARBA" id="ARBA00022723"/>
    </source>
</evidence>
<dbReference type="Proteomes" id="UP000746471">
    <property type="component" value="Unassembled WGS sequence"/>
</dbReference>
<dbReference type="GO" id="GO:0003941">
    <property type="term" value="F:L-serine ammonia-lyase activity"/>
    <property type="evidence" value="ECO:0007669"/>
    <property type="project" value="UniProtKB-EC"/>
</dbReference>
<evidence type="ECO:0000256" key="5">
    <source>
        <dbReference type="ARBA" id="ARBA00022485"/>
    </source>
</evidence>
<dbReference type="InterPro" id="IPR005131">
    <property type="entry name" value="Ser_deHydtase_bsu"/>
</dbReference>
<comment type="catalytic activity">
    <reaction evidence="10 11 12">
        <text>L-serine = pyruvate + NH4(+)</text>
        <dbReference type="Rhea" id="RHEA:19169"/>
        <dbReference type="ChEBI" id="CHEBI:15361"/>
        <dbReference type="ChEBI" id="CHEBI:28938"/>
        <dbReference type="ChEBI" id="CHEBI:33384"/>
        <dbReference type="EC" id="4.3.1.17"/>
    </reaction>
</comment>
<evidence type="ECO:0000256" key="8">
    <source>
        <dbReference type="ARBA" id="ARBA00023014"/>
    </source>
</evidence>
<evidence type="ECO:0000313" key="14">
    <source>
        <dbReference type="EMBL" id="MBS7528038.1"/>
    </source>
</evidence>
<keyword evidence="8 11" id="KW-0411">Iron-sulfur</keyword>
<dbReference type="InterPro" id="IPR051318">
    <property type="entry name" value="Fe-S_L-Ser"/>
</dbReference>
<proteinExistence type="inferred from homology"/>
<dbReference type="PANTHER" id="PTHR30182:SF12">
    <property type="entry name" value="L-SERINE DEHYDRATASE, BETA CHAIN-RELATED"/>
    <property type="match status" value="1"/>
</dbReference>
<evidence type="ECO:0000256" key="4">
    <source>
        <dbReference type="ARBA" id="ARBA00022432"/>
    </source>
</evidence>
<keyword evidence="4 11" id="KW-0312">Gluconeogenesis</keyword>
<comment type="caution">
    <text evidence="14">The sequence shown here is derived from an EMBL/GenBank/DDBJ whole genome shotgun (WGS) entry which is preliminary data.</text>
</comment>
<dbReference type="Gene3D" id="3.30.70.260">
    <property type="match status" value="1"/>
</dbReference>
<dbReference type="SUPFAM" id="SSF55021">
    <property type="entry name" value="ACT-like"/>
    <property type="match status" value="1"/>
</dbReference>
<dbReference type="InterPro" id="IPR029009">
    <property type="entry name" value="ASB_dom_sf"/>
</dbReference>
<gene>
    <name evidence="14" type="primary">sdaAB</name>
    <name evidence="14" type="ORF">KHM83_15235</name>
</gene>
<dbReference type="PROSITE" id="PS51257">
    <property type="entry name" value="PROKAR_LIPOPROTEIN"/>
    <property type="match status" value="1"/>
</dbReference>
<evidence type="ECO:0000256" key="11">
    <source>
        <dbReference type="PIRNR" id="PIRNR036692"/>
    </source>
</evidence>
<accession>A0ABS5PS97</accession>
<dbReference type="PANTHER" id="PTHR30182">
    <property type="entry name" value="L-SERINE DEHYDRATASE"/>
    <property type="match status" value="1"/>
</dbReference>
<evidence type="ECO:0000259" key="13">
    <source>
        <dbReference type="PROSITE" id="PS51671"/>
    </source>
</evidence>
<dbReference type="RefSeq" id="WP_213237900.1">
    <property type="nucleotide sequence ID" value="NZ_JAHBCL010000030.1"/>
</dbReference>
<keyword evidence="6 11" id="KW-0479">Metal-binding</keyword>
<evidence type="ECO:0000256" key="2">
    <source>
        <dbReference type="ARBA" id="ARBA00004742"/>
    </source>
</evidence>
<dbReference type="CDD" id="cd04903">
    <property type="entry name" value="ACT_LSD"/>
    <property type="match status" value="1"/>
</dbReference>
<dbReference type="InterPro" id="IPR002912">
    <property type="entry name" value="ACT_dom"/>
</dbReference>
<dbReference type="InterPro" id="IPR004643">
    <property type="entry name" value="Fe-S_L-Ser_bsu"/>
</dbReference>
<dbReference type="NCBIfam" id="TIGR00719">
    <property type="entry name" value="sda_beta"/>
    <property type="match status" value="1"/>
</dbReference>
<sequence>MKSYTLFDIIGPIMIGPSSSHTAGACRIGYTLHHIIKAPLKSVDFTLYGSFAKTYVGHGTDLALLGGILGFKPDDKRIVNAKEIARDSGLSFSFKPSSDETRHPNTVKINVITEDGKPWEAIGESIGGGKMQLIQINGIDIQFTGAYNTLITHHQDTPGMLAQITAVISKHAINIANMKLYRESRGLKAIGIIEMDEDIPKSAIEQLSVIDGVSYVTLIERIYE</sequence>
<keyword evidence="5 11" id="KW-0004">4Fe-4S</keyword>
<dbReference type="Pfam" id="PF01842">
    <property type="entry name" value="ACT"/>
    <property type="match status" value="1"/>
</dbReference>
<feature type="domain" description="ACT" evidence="13">
    <location>
        <begin position="149"/>
        <end position="224"/>
    </location>
</feature>
<evidence type="ECO:0000256" key="12">
    <source>
        <dbReference type="RuleBase" id="RU366059"/>
    </source>
</evidence>
<reference evidence="14 15" key="1">
    <citation type="submission" date="2021-05" db="EMBL/GenBank/DDBJ databases">
        <title>Fusibacter ferrireducens sp. nov., an anaerobic, sulfur- and Fe-reducing bacterium isolated from the mangrove sediment.</title>
        <authorList>
            <person name="Qiu D."/>
        </authorList>
    </citation>
    <scope>NUCLEOTIDE SEQUENCE [LARGE SCALE GENOMIC DNA]</scope>
    <source>
        <strain evidence="14 15">DSM 12116</strain>
    </source>
</reference>
<organism evidence="14 15">
    <name type="scientific">Fusibacter paucivorans</name>
    <dbReference type="NCBI Taxonomy" id="76009"/>
    <lineage>
        <taxon>Bacteria</taxon>
        <taxon>Bacillati</taxon>
        <taxon>Bacillota</taxon>
        <taxon>Clostridia</taxon>
        <taxon>Eubacteriales</taxon>
        <taxon>Eubacteriales Family XII. Incertae Sedis</taxon>
        <taxon>Fusibacter</taxon>
    </lineage>
</organism>
<comment type="cofactor">
    <cofactor evidence="1 12">
        <name>[4Fe-4S] cluster</name>
        <dbReference type="ChEBI" id="CHEBI:49883"/>
    </cofactor>
</comment>